<dbReference type="OrthoDB" id="1453462at2"/>
<reference evidence="2 3" key="1">
    <citation type="submission" date="2016-10" db="EMBL/GenBank/DDBJ databases">
        <authorList>
            <person name="de Groot N.N."/>
        </authorList>
    </citation>
    <scope>NUCLEOTIDE SEQUENCE [LARGE SCALE GENOMIC DNA]</scope>
    <source>
        <strain evidence="2 3">DSM 21019</strain>
    </source>
</reference>
<keyword evidence="1" id="KW-0472">Membrane</keyword>
<dbReference type="Proteomes" id="UP000199534">
    <property type="component" value="Unassembled WGS sequence"/>
</dbReference>
<keyword evidence="3" id="KW-1185">Reference proteome</keyword>
<gene>
    <name evidence="2" type="ORF">SAMN04490243_0924</name>
</gene>
<feature type="transmembrane region" description="Helical" evidence="1">
    <location>
        <begin position="6"/>
        <end position="26"/>
    </location>
</feature>
<organism evidence="2 3">
    <name type="scientific">Robiginitalea myxolifaciens</name>
    <dbReference type="NCBI Taxonomy" id="400055"/>
    <lineage>
        <taxon>Bacteria</taxon>
        <taxon>Pseudomonadati</taxon>
        <taxon>Bacteroidota</taxon>
        <taxon>Flavobacteriia</taxon>
        <taxon>Flavobacteriales</taxon>
        <taxon>Flavobacteriaceae</taxon>
        <taxon>Robiginitalea</taxon>
    </lineage>
</organism>
<keyword evidence="1" id="KW-0812">Transmembrane</keyword>
<dbReference type="AlphaFoldDB" id="A0A1I6FYN1"/>
<evidence type="ECO:0000313" key="2">
    <source>
        <dbReference type="EMBL" id="SFR35016.1"/>
    </source>
</evidence>
<evidence type="ECO:0000313" key="3">
    <source>
        <dbReference type="Proteomes" id="UP000199534"/>
    </source>
</evidence>
<evidence type="ECO:0008006" key="4">
    <source>
        <dbReference type="Google" id="ProtNLM"/>
    </source>
</evidence>
<protein>
    <recommendedName>
        <fullName evidence="4">Virus attachment protein p12 family protein</fullName>
    </recommendedName>
</protein>
<evidence type="ECO:0000256" key="1">
    <source>
        <dbReference type="SAM" id="Phobius"/>
    </source>
</evidence>
<sequence>MIDYWQEILAFGILSGAVYFLVRKFIAKPLASSSKSGCADDDCGCH</sequence>
<dbReference type="EMBL" id="FOYQ01000001">
    <property type="protein sequence ID" value="SFR35016.1"/>
    <property type="molecule type" value="Genomic_DNA"/>
</dbReference>
<dbReference type="STRING" id="400055.SAMN04490243_0924"/>
<dbReference type="RefSeq" id="WP_143099921.1">
    <property type="nucleotide sequence ID" value="NZ_FOYQ01000001.1"/>
</dbReference>
<keyword evidence="1" id="KW-1133">Transmembrane helix</keyword>
<proteinExistence type="predicted"/>
<name>A0A1I6FYN1_9FLAO</name>
<accession>A0A1I6FYN1</accession>